<name>Q6EQ84_ORYSJ</name>
<evidence type="ECO:0000313" key="3">
    <source>
        <dbReference type="Proteomes" id="UP000000763"/>
    </source>
</evidence>
<accession>Q6EQ84</accession>
<proteinExistence type="predicted"/>
<reference evidence="3" key="1">
    <citation type="journal article" date="2005" name="Nature">
        <title>The map-based sequence of the rice genome.</title>
        <authorList>
            <consortium name="International rice genome sequencing project (IRGSP)"/>
            <person name="Matsumoto T."/>
            <person name="Wu J."/>
            <person name="Kanamori H."/>
            <person name="Katayose Y."/>
            <person name="Fujisawa M."/>
            <person name="Namiki N."/>
            <person name="Mizuno H."/>
            <person name="Yamamoto K."/>
            <person name="Antonio B.A."/>
            <person name="Baba T."/>
            <person name="Sakata K."/>
            <person name="Nagamura Y."/>
            <person name="Aoki H."/>
            <person name="Arikawa K."/>
            <person name="Arita K."/>
            <person name="Bito T."/>
            <person name="Chiden Y."/>
            <person name="Fujitsuka N."/>
            <person name="Fukunaka R."/>
            <person name="Hamada M."/>
            <person name="Harada C."/>
            <person name="Hayashi A."/>
            <person name="Hijishita S."/>
            <person name="Honda M."/>
            <person name="Hosokawa S."/>
            <person name="Ichikawa Y."/>
            <person name="Idonuma A."/>
            <person name="Iijima M."/>
            <person name="Ikeda M."/>
            <person name="Ikeno M."/>
            <person name="Ito K."/>
            <person name="Ito S."/>
            <person name="Ito T."/>
            <person name="Ito Y."/>
            <person name="Ito Y."/>
            <person name="Iwabuchi A."/>
            <person name="Kamiya K."/>
            <person name="Karasawa W."/>
            <person name="Kurita K."/>
            <person name="Katagiri S."/>
            <person name="Kikuta A."/>
            <person name="Kobayashi H."/>
            <person name="Kobayashi N."/>
            <person name="Machita K."/>
            <person name="Maehara T."/>
            <person name="Masukawa M."/>
            <person name="Mizubayashi T."/>
            <person name="Mukai Y."/>
            <person name="Nagasaki H."/>
            <person name="Nagata Y."/>
            <person name="Naito S."/>
            <person name="Nakashima M."/>
            <person name="Nakama Y."/>
            <person name="Nakamichi Y."/>
            <person name="Nakamura M."/>
            <person name="Meguro A."/>
            <person name="Negishi M."/>
            <person name="Ohta I."/>
            <person name="Ohta T."/>
            <person name="Okamoto M."/>
            <person name="Ono N."/>
            <person name="Saji S."/>
            <person name="Sakaguchi M."/>
            <person name="Sakai K."/>
            <person name="Shibata M."/>
            <person name="Shimokawa T."/>
            <person name="Song J."/>
            <person name="Takazaki Y."/>
            <person name="Terasawa K."/>
            <person name="Tsugane M."/>
            <person name="Tsuji K."/>
            <person name="Ueda S."/>
            <person name="Waki K."/>
            <person name="Yamagata H."/>
            <person name="Yamamoto M."/>
            <person name="Yamamoto S."/>
            <person name="Yamane H."/>
            <person name="Yoshiki S."/>
            <person name="Yoshihara R."/>
            <person name="Yukawa K."/>
            <person name="Zhong H."/>
            <person name="Yano M."/>
            <person name="Yuan Q."/>
            <person name="Ouyang S."/>
            <person name="Liu J."/>
            <person name="Jones K.M."/>
            <person name="Gansberger K."/>
            <person name="Moffat K."/>
            <person name="Hill J."/>
            <person name="Bera J."/>
            <person name="Fadrosh D."/>
            <person name="Jin S."/>
            <person name="Johri S."/>
            <person name="Kim M."/>
            <person name="Overton L."/>
            <person name="Reardon M."/>
            <person name="Tsitrin T."/>
            <person name="Vuong H."/>
            <person name="Weaver B."/>
            <person name="Ciecko A."/>
            <person name="Tallon L."/>
            <person name="Jackson J."/>
            <person name="Pai G."/>
            <person name="Aken S.V."/>
            <person name="Utterback T."/>
            <person name="Reidmuller S."/>
            <person name="Feldblyum T."/>
            <person name="Hsiao J."/>
            <person name="Zismann V."/>
            <person name="Iobst S."/>
            <person name="de Vazeille A.R."/>
            <person name="Buell C.R."/>
            <person name="Ying K."/>
            <person name="Li Y."/>
            <person name="Lu T."/>
            <person name="Huang Y."/>
            <person name="Zhao Q."/>
            <person name="Feng Q."/>
            <person name="Zhang L."/>
            <person name="Zhu J."/>
            <person name="Weng Q."/>
            <person name="Mu J."/>
            <person name="Lu Y."/>
            <person name="Fan D."/>
            <person name="Liu Y."/>
            <person name="Guan J."/>
            <person name="Zhang Y."/>
            <person name="Yu S."/>
            <person name="Liu X."/>
            <person name="Zhang Y."/>
            <person name="Hong G."/>
            <person name="Han B."/>
            <person name="Choisne N."/>
            <person name="Demange N."/>
            <person name="Orjeda G."/>
            <person name="Samain S."/>
            <person name="Cattolico L."/>
            <person name="Pelletier E."/>
            <person name="Couloux A."/>
            <person name="Segurens B."/>
            <person name="Wincker P."/>
            <person name="D'Hont A."/>
            <person name="Scarpelli C."/>
            <person name="Weissenbach J."/>
            <person name="Salanoubat M."/>
            <person name="Quetier F."/>
            <person name="Yu Y."/>
            <person name="Kim H.R."/>
            <person name="Rambo T."/>
            <person name="Currie J."/>
            <person name="Collura K."/>
            <person name="Luo M."/>
            <person name="Yang T."/>
            <person name="Ammiraju J.S.S."/>
            <person name="Engler F."/>
            <person name="Soderlund C."/>
            <person name="Wing R.A."/>
            <person name="Palmer L.E."/>
            <person name="de la Bastide M."/>
            <person name="Spiegel L."/>
            <person name="Nascimento L."/>
            <person name="Zutavern T."/>
            <person name="O'Shaughnessy A."/>
            <person name="Dike S."/>
            <person name="Dedhia N."/>
            <person name="Preston R."/>
            <person name="Balija V."/>
            <person name="McCombie W.R."/>
            <person name="Chow T."/>
            <person name="Chen H."/>
            <person name="Chung M."/>
            <person name="Chen C."/>
            <person name="Shaw J."/>
            <person name="Wu H."/>
            <person name="Hsiao K."/>
            <person name="Chao Y."/>
            <person name="Chu M."/>
            <person name="Cheng C."/>
            <person name="Hour A."/>
            <person name="Lee P."/>
            <person name="Lin S."/>
            <person name="Lin Y."/>
            <person name="Liou J."/>
            <person name="Liu S."/>
            <person name="Hsing Y."/>
            <person name="Raghuvanshi S."/>
            <person name="Mohanty A."/>
            <person name="Bharti A.K."/>
            <person name="Gaur A."/>
            <person name="Gupta V."/>
            <person name="Kumar D."/>
            <person name="Ravi V."/>
            <person name="Vij S."/>
            <person name="Kapur A."/>
            <person name="Khurana P."/>
            <person name="Khurana P."/>
            <person name="Khurana J.P."/>
            <person name="Tyagi A.K."/>
            <person name="Gaikwad K."/>
            <person name="Singh A."/>
            <person name="Dalal V."/>
            <person name="Srivastava S."/>
            <person name="Dixit A."/>
            <person name="Pal A.K."/>
            <person name="Ghazi I.A."/>
            <person name="Yadav M."/>
            <person name="Pandit A."/>
            <person name="Bhargava A."/>
            <person name="Sureshbabu K."/>
            <person name="Batra K."/>
            <person name="Sharma T.R."/>
            <person name="Mohapatra T."/>
            <person name="Singh N.K."/>
            <person name="Messing J."/>
            <person name="Nelson A.B."/>
            <person name="Fuks G."/>
            <person name="Kavchok S."/>
            <person name="Keizer G."/>
            <person name="Linton E."/>
            <person name="Llaca V."/>
            <person name="Song R."/>
            <person name="Tanyolac B."/>
            <person name="Young S."/>
            <person name="Ho-Il K."/>
            <person name="Hahn J.H."/>
            <person name="Sangsakoo G."/>
            <person name="Vanavichit A."/>
            <person name="de Mattos Luiz.A.T."/>
            <person name="Zimmer P.D."/>
            <person name="Malone G."/>
            <person name="Dellagostin O."/>
            <person name="de Oliveira A.C."/>
            <person name="Bevan M."/>
            <person name="Bancroft I."/>
            <person name="Minx P."/>
            <person name="Cordum H."/>
            <person name="Wilson R."/>
            <person name="Cheng Z."/>
            <person name="Jin W."/>
            <person name="Jiang J."/>
            <person name="Leong S.A."/>
            <person name="Iwama H."/>
            <person name="Gojobori T."/>
            <person name="Itoh T."/>
            <person name="Niimura Y."/>
            <person name="Fujii Y."/>
            <person name="Habara T."/>
            <person name="Sakai H."/>
            <person name="Sato Y."/>
            <person name="Wilson G."/>
            <person name="Kumar K."/>
            <person name="McCouch S."/>
            <person name="Juretic N."/>
            <person name="Hoen D."/>
            <person name="Wright S."/>
            <person name="Bruskiewich R."/>
            <person name="Bureau T."/>
            <person name="Miyao A."/>
            <person name="Hirochika H."/>
            <person name="Nishikawa T."/>
            <person name="Kadowaki K."/>
            <person name="Sugiura M."/>
            <person name="Burr B."/>
            <person name="Sasaki T."/>
        </authorList>
    </citation>
    <scope>NUCLEOTIDE SEQUENCE [LARGE SCALE GENOMIC DNA]</scope>
    <source>
        <strain evidence="3">cv. Nipponbare</strain>
    </source>
</reference>
<evidence type="ECO:0000313" key="2">
    <source>
        <dbReference type="EMBL" id="BAD29186.1"/>
    </source>
</evidence>
<dbReference type="EMBL" id="AP005705">
    <property type="protein sequence ID" value="BAD29186.1"/>
    <property type="molecule type" value="Genomic_DNA"/>
</dbReference>
<evidence type="ECO:0000256" key="1">
    <source>
        <dbReference type="SAM" id="MobiDB-lite"/>
    </source>
</evidence>
<protein>
    <submittedName>
        <fullName evidence="2">Uncharacterized protein</fullName>
    </submittedName>
</protein>
<feature type="region of interest" description="Disordered" evidence="1">
    <location>
        <begin position="68"/>
        <end position="106"/>
    </location>
</feature>
<dbReference type="Proteomes" id="UP000000763">
    <property type="component" value="Chromosome 9"/>
</dbReference>
<sequence length="106" mass="11615">MPCGYGLVEALHSSSLSRAGDADGVRQLRRLELLAIIHVMRERVEYLCSLILSNKVEDLAIRCSAVNDSRSPQDSRATLVRLPSHGAASCRRPTPLSTPPTRYTSP</sequence>
<gene>
    <name evidence="2" type="primary">P0453B09.46</name>
</gene>
<dbReference type="AlphaFoldDB" id="Q6EQ84"/>
<feature type="compositionally biased region" description="Low complexity" evidence="1">
    <location>
        <begin position="89"/>
        <end position="106"/>
    </location>
</feature>
<organism evidence="2 3">
    <name type="scientific">Oryza sativa subsp. japonica</name>
    <name type="common">Rice</name>
    <dbReference type="NCBI Taxonomy" id="39947"/>
    <lineage>
        <taxon>Eukaryota</taxon>
        <taxon>Viridiplantae</taxon>
        <taxon>Streptophyta</taxon>
        <taxon>Embryophyta</taxon>
        <taxon>Tracheophyta</taxon>
        <taxon>Spermatophyta</taxon>
        <taxon>Magnoliopsida</taxon>
        <taxon>Liliopsida</taxon>
        <taxon>Poales</taxon>
        <taxon>Poaceae</taxon>
        <taxon>BOP clade</taxon>
        <taxon>Oryzoideae</taxon>
        <taxon>Oryzeae</taxon>
        <taxon>Oryzinae</taxon>
        <taxon>Oryza</taxon>
        <taxon>Oryza sativa</taxon>
    </lineage>
</organism>
<reference evidence="3" key="2">
    <citation type="journal article" date="2008" name="Nucleic Acids Res.">
        <title>The rice annotation project database (RAP-DB): 2008 update.</title>
        <authorList>
            <consortium name="The rice annotation project (RAP)"/>
        </authorList>
    </citation>
    <scope>GENOME REANNOTATION</scope>
    <source>
        <strain evidence="3">cv. Nipponbare</strain>
    </source>
</reference>